<keyword evidence="21" id="KW-1185">Reference proteome</keyword>
<name>A0A378KV43_9GAMM</name>
<dbReference type="Gene3D" id="3.30.450.20">
    <property type="entry name" value="PAS domain"/>
    <property type="match status" value="1"/>
</dbReference>
<dbReference type="FunFam" id="1.10.287.130:FF:000003">
    <property type="entry name" value="Histidine kinase"/>
    <property type="match status" value="1"/>
</dbReference>
<dbReference type="CDD" id="cd16922">
    <property type="entry name" value="HATPase_EvgS-ArcB-TorS-like"/>
    <property type="match status" value="1"/>
</dbReference>
<keyword evidence="10" id="KW-0067">ATP-binding</keyword>
<dbReference type="EMBL" id="LNYR01000048">
    <property type="protein sequence ID" value="KTD43344.1"/>
    <property type="molecule type" value="Genomic_DNA"/>
</dbReference>
<feature type="domain" description="Response regulatory" evidence="17">
    <location>
        <begin position="447"/>
        <end position="568"/>
    </location>
</feature>
<feature type="domain" description="HPt" evidence="18">
    <location>
        <begin position="748"/>
        <end position="845"/>
    </location>
</feature>
<dbReference type="Gene3D" id="3.40.50.2300">
    <property type="match status" value="2"/>
</dbReference>
<dbReference type="Gene3D" id="1.20.120.160">
    <property type="entry name" value="HPT domain"/>
    <property type="match status" value="1"/>
</dbReference>
<dbReference type="InterPro" id="IPR004358">
    <property type="entry name" value="Sig_transdc_His_kin-like_C"/>
</dbReference>
<evidence type="ECO:0000259" key="16">
    <source>
        <dbReference type="PROSITE" id="PS50109"/>
    </source>
</evidence>
<dbReference type="InterPro" id="IPR003594">
    <property type="entry name" value="HATPase_dom"/>
</dbReference>
<dbReference type="Proteomes" id="UP000254230">
    <property type="component" value="Unassembled WGS sequence"/>
</dbReference>
<evidence type="ECO:0000313" key="19">
    <source>
        <dbReference type="EMBL" id="KTD43344.1"/>
    </source>
</evidence>
<dbReference type="InterPro" id="IPR036890">
    <property type="entry name" value="HATPase_C_sf"/>
</dbReference>
<evidence type="ECO:0000313" key="21">
    <source>
        <dbReference type="Proteomes" id="UP000054639"/>
    </source>
</evidence>
<evidence type="ECO:0000256" key="6">
    <source>
        <dbReference type="ARBA" id="ARBA00022679"/>
    </source>
</evidence>
<dbReference type="Pfam" id="PF02518">
    <property type="entry name" value="HATPase_c"/>
    <property type="match status" value="1"/>
</dbReference>
<dbReference type="GO" id="GO:0005886">
    <property type="term" value="C:plasma membrane"/>
    <property type="evidence" value="ECO:0007669"/>
    <property type="project" value="UniProtKB-SubCell"/>
</dbReference>
<keyword evidence="9 20" id="KW-0418">Kinase</keyword>
<evidence type="ECO:0000256" key="3">
    <source>
        <dbReference type="ARBA" id="ARBA00012438"/>
    </source>
</evidence>
<feature type="modified residue" description="4-aspartylphosphate" evidence="15">
    <location>
        <position position="501"/>
    </location>
</feature>
<proteinExistence type="predicted"/>
<evidence type="ECO:0000256" key="9">
    <source>
        <dbReference type="ARBA" id="ARBA00022777"/>
    </source>
</evidence>
<dbReference type="Pfam" id="PF08448">
    <property type="entry name" value="PAS_4"/>
    <property type="match status" value="1"/>
</dbReference>
<dbReference type="EMBL" id="UGOW01000001">
    <property type="protein sequence ID" value="STY18226.1"/>
    <property type="molecule type" value="Genomic_DNA"/>
</dbReference>
<evidence type="ECO:0000313" key="20">
    <source>
        <dbReference type="EMBL" id="STY18226.1"/>
    </source>
</evidence>
<dbReference type="PANTHER" id="PTHR45339:SF1">
    <property type="entry name" value="HYBRID SIGNAL TRANSDUCTION HISTIDINE KINASE J"/>
    <property type="match status" value="1"/>
</dbReference>
<dbReference type="GO" id="GO:0005524">
    <property type="term" value="F:ATP binding"/>
    <property type="evidence" value="ECO:0007669"/>
    <property type="project" value="UniProtKB-KW"/>
</dbReference>
<dbReference type="PROSITE" id="PS50109">
    <property type="entry name" value="HIS_KIN"/>
    <property type="match status" value="1"/>
</dbReference>
<dbReference type="CDD" id="cd00082">
    <property type="entry name" value="HisKA"/>
    <property type="match status" value="1"/>
</dbReference>
<feature type="domain" description="Response regulatory" evidence="17">
    <location>
        <begin position="595"/>
        <end position="715"/>
    </location>
</feature>
<dbReference type="AlphaFoldDB" id="A0A378KV43"/>
<keyword evidence="13" id="KW-0472">Membrane</keyword>
<dbReference type="SMART" id="SM00387">
    <property type="entry name" value="HATPase_c"/>
    <property type="match status" value="1"/>
</dbReference>
<evidence type="ECO:0000256" key="1">
    <source>
        <dbReference type="ARBA" id="ARBA00000085"/>
    </source>
</evidence>
<comment type="subcellular location">
    <subcellularLocation>
        <location evidence="2">Cell membrane</location>
        <topology evidence="2">Multi-pass membrane protein</topology>
    </subcellularLocation>
</comment>
<evidence type="ECO:0000256" key="7">
    <source>
        <dbReference type="ARBA" id="ARBA00022692"/>
    </source>
</evidence>
<dbReference type="RefSeq" id="WP_058475363.1">
    <property type="nucleotide sequence ID" value="NZ_CAAAIL010000010.1"/>
</dbReference>
<dbReference type="InterPro" id="IPR036641">
    <property type="entry name" value="HPT_dom_sf"/>
</dbReference>
<organism evidence="20 22">
    <name type="scientific">Legionella quateirensis</name>
    <dbReference type="NCBI Taxonomy" id="45072"/>
    <lineage>
        <taxon>Bacteria</taxon>
        <taxon>Pseudomonadati</taxon>
        <taxon>Pseudomonadota</taxon>
        <taxon>Gammaproteobacteria</taxon>
        <taxon>Legionellales</taxon>
        <taxon>Legionellaceae</taxon>
        <taxon>Legionella</taxon>
    </lineage>
</organism>
<dbReference type="SUPFAM" id="SSF55785">
    <property type="entry name" value="PYP-like sensor domain (PAS domain)"/>
    <property type="match status" value="1"/>
</dbReference>
<dbReference type="InterPro" id="IPR005467">
    <property type="entry name" value="His_kinase_dom"/>
</dbReference>
<keyword evidence="8" id="KW-0547">Nucleotide-binding</keyword>
<dbReference type="CDD" id="cd17546">
    <property type="entry name" value="REC_hyHK_CKI1_RcsC-like"/>
    <property type="match status" value="1"/>
</dbReference>
<evidence type="ECO:0000256" key="4">
    <source>
        <dbReference type="ARBA" id="ARBA00022475"/>
    </source>
</evidence>
<dbReference type="PROSITE" id="PS50110">
    <property type="entry name" value="RESPONSE_REGULATORY"/>
    <property type="match status" value="2"/>
</dbReference>
<dbReference type="Gene3D" id="1.10.287.130">
    <property type="match status" value="1"/>
</dbReference>
<keyword evidence="11" id="KW-1133">Transmembrane helix</keyword>
<protein>
    <recommendedName>
        <fullName evidence="3">histidine kinase</fullName>
        <ecNumber evidence="3">2.7.13.3</ecNumber>
    </recommendedName>
</protein>
<feature type="modified residue" description="Phosphohistidine" evidence="14">
    <location>
        <position position="787"/>
    </location>
</feature>
<evidence type="ECO:0000256" key="2">
    <source>
        <dbReference type="ARBA" id="ARBA00004651"/>
    </source>
</evidence>
<feature type="domain" description="Histidine kinase" evidence="16">
    <location>
        <begin position="200"/>
        <end position="427"/>
    </location>
</feature>
<evidence type="ECO:0000256" key="13">
    <source>
        <dbReference type="ARBA" id="ARBA00023136"/>
    </source>
</evidence>
<dbReference type="CDD" id="cd00156">
    <property type="entry name" value="REC"/>
    <property type="match status" value="1"/>
</dbReference>
<dbReference type="Proteomes" id="UP000054639">
    <property type="component" value="Unassembled WGS sequence"/>
</dbReference>
<dbReference type="InterPro" id="IPR008207">
    <property type="entry name" value="Sig_transdc_His_kin_Hpt_dom"/>
</dbReference>
<sequence>MIAKAMTKKDVLRILRSTPDLYLILNIHFDIVEASNAYIAATMVNRDDILGRNIFEVFPDNPKDINATGVRNLRTSLENVLNNKTPDSMAVQQYDVRRSESEPDSFEVRYWSPINSPVFDDQDNVQFIIHRVEDVTEFIHLKELGTKQQVINELLRSRAGQMESEIYQRAQEIQEANLKLRTAKELAEQANQAKSVFLATMSHEIRTPLNGVIGMTSLLEGTVLTEEQMEFVKAIRLSGETLLTLINDILDFSKIESGHFEIDYVDFDLRQVIEDAVEIVAYKAHVKNLAIGALIDADIPAWINSDATRLSQILINLLVNAIKFTEKGQIELKVSRVKEQAKKGKSGHYIKLLFEVRDTGIGIEPEVMGRLFKSFSQGDASVSRKFGGSGLGLVISRKLTEFLGGTIGVESTPKQGSLFWFTIEVKVVEASTPNLIGSYLPKLKNMRVLAVDDNEINRKIIQSQTSSWGMNCDTVIDGHQALKQIKASVQDRDPYQLILLDYNMPGMNGLELAEHISKSSDLAQIPILMLTSLGLPVARERLDELNILTCLTKPVRQSKLYEAILSTLKNGTCIDNSVPQEIESTSPSIESKQVSILLAEDNSINQQVAIHLLERLGYTQVTIVNNGTEAIEAYNKCSFDLILMDCQMPEMDGYTATGMIRTLETSKRLKHVPIIAMTAHALKGDKEICLKAGMDDYIPKPISVVKLERVLSNWLKSNSSCHSIPAFNKMKTNKVLDIERIKMIFGTNEQAIKEFFFAFLNNTQNLLQEVGEVITQHDVLAAKAKCHRLKGTCGNTGANVMYDLAMKQEELVIKQNWQEAWVLQQDLLHAFGEIKRYIFENFFNKK</sequence>
<dbReference type="SMART" id="SM00388">
    <property type="entry name" value="HisKA"/>
    <property type="match status" value="1"/>
</dbReference>
<dbReference type="Pfam" id="PF00512">
    <property type="entry name" value="HisKA"/>
    <property type="match status" value="1"/>
</dbReference>
<evidence type="ECO:0000256" key="12">
    <source>
        <dbReference type="ARBA" id="ARBA00023012"/>
    </source>
</evidence>
<comment type="catalytic activity">
    <reaction evidence="1">
        <text>ATP + protein L-histidine = ADP + protein N-phospho-L-histidine.</text>
        <dbReference type="EC" id="2.7.13.3"/>
    </reaction>
</comment>
<dbReference type="PANTHER" id="PTHR45339">
    <property type="entry name" value="HYBRID SIGNAL TRANSDUCTION HISTIDINE KINASE J"/>
    <property type="match status" value="1"/>
</dbReference>
<keyword evidence="4" id="KW-1003">Cell membrane</keyword>
<keyword evidence="5 15" id="KW-0597">Phosphoprotein</keyword>
<dbReference type="InterPro" id="IPR011006">
    <property type="entry name" value="CheY-like_superfamily"/>
</dbReference>
<dbReference type="InterPro" id="IPR036097">
    <property type="entry name" value="HisK_dim/P_sf"/>
</dbReference>
<reference evidence="19 21" key="1">
    <citation type="submission" date="2015-11" db="EMBL/GenBank/DDBJ databases">
        <title>Genomic analysis of 38 Legionella species identifies large and diverse effector repertoires.</title>
        <authorList>
            <person name="Burstein D."/>
            <person name="Amaro F."/>
            <person name="Zusman T."/>
            <person name="Lifshitz Z."/>
            <person name="Cohen O."/>
            <person name="Gilbert J.A."/>
            <person name="Pupko T."/>
            <person name="Shuman H.A."/>
            <person name="Segal G."/>
        </authorList>
    </citation>
    <scope>NUCLEOTIDE SEQUENCE [LARGE SCALE GENOMIC DNA]</scope>
    <source>
        <strain evidence="19 21">ATCC 49507</strain>
    </source>
</reference>
<dbReference type="Pfam" id="PF00072">
    <property type="entry name" value="Response_reg"/>
    <property type="match status" value="2"/>
</dbReference>
<dbReference type="PRINTS" id="PR00344">
    <property type="entry name" value="BCTRLSENSOR"/>
</dbReference>
<dbReference type="Gene3D" id="3.30.565.10">
    <property type="entry name" value="Histidine kinase-like ATPase, C-terminal domain"/>
    <property type="match status" value="1"/>
</dbReference>
<dbReference type="InterPro" id="IPR003661">
    <property type="entry name" value="HisK_dim/P_dom"/>
</dbReference>
<evidence type="ECO:0000256" key="5">
    <source>
        <dbReference type="ARBA" id="ARBA00022553"/>
    </source>
</evidence>
<dbReference type="EC" id="2.7.13.3" evidence="3"/>
<keyword evidence="6 20" id="KW-0808">Transferase</keyword>
<evidence type="ECO:0000259" key="17">
    <source>
        <dbReference type="PROSITE" id="PS50110"/>
    </source>
</evidence>
<evidence type="ECO:0000259" key="18">
    <source>
        <dbReference type="PROSITE" id="PS50894"/>
    </source>
</evidence>
<evidence type="ECO:0000256" key="10">
    <source>
        <dbReference type="ARBA" id="ARBA00022840"/>
    </source>
</evidence>
<evidence type="ECO:0000313" key="22">
    <source>
        <dbReference type="Proteomes" id="UP000254230"/>
    </source>
</evidence>
<dbReference type="InterPro" id="IPR013656">
    <property type="entry name" value="PAS_4"/>
</dbReference>
<keyword evidence="7" id="KW-0812">Transmembrane</keyword>
<dbReference type="InterPro" id="IPR035965">
    <property type="entry name" value="PAS-like_dom_sf"/>
</dbReference>
<dbReference type="STRING" id="45072.Lqua_3245"/>
<dbReference type="InterPro" id="IPR001789">
    <property type="entry name" value="Sig_transdc_resp-reg_receiver"/>
</dbReference>
<reference evidence="20 22" key="2">
    <citation type="submission" date="2018-06" db="EMBL/GenBank/DDBJ databases">
        <authorList>
            <consortium name="Pathogen Informatics"/>
            <person name="Doyle S."/>
        </authorList>
    </citation>
    <scope>NUCLEOTIDE SEQUENCE [LARGE SCALE GENOMIC DNA]</scope>
    <source>
        <strain evidence="20 22">NCTC12376</strain>
    </source>
</reference>
<evidence type="ECO:0000256" key="11">
    <source>
        <dbReference type="ARBA" id="ARBA00022989"/>
    </source>
</evidence>
<evidence type="ECO:0000256" key="8">
    <source>
        <dbReference type="ARBA" id="ARBA00022741"/>
    </source>
</evidence>
<dbReference type="OrthoDB" id="9768069at2"/>
<dbReference type="SUPFAM" id="SSF47384">
    <property type="entry name" value="Homodimeric domain of signal transducing histidine kinase"/>
    <property type="match status" value="1"/>
</dbReference>
<dbReference type="Pfam" id="PF01627">
    <property type="entry name" value="Hpt"/>
    <property type="match status" value="1"/>
</dbReference>
<dbReference type="SUPFAM" id="SSF55874">
    <property type="entry name" value="ATPase domain of HSP90 chaperone/DNA topoisomerase II/histidine kinase"/>
    <property type="match status" value="1"/>
</dbReference>
<dbReference type="SUPFAM" id="SSF52172">
    <property type="entry name" value="CheY-like"/>
    <property type="match status" value="2"/>
</dbReference>
<evidence type="ECO:0000256" key="15">
    <source>
        <dbReference type="PROSITE-ProRule" id="PRU00169"/>
    </source>
</evidence>
<dbReference type="GO" id="GO:0000155">
    <property type="term" value="F:phosphorelay sensor kinase activity"/>
    <property type="evidence" value="ECO:0007669"/>
    <property type="project" value="InterPro"/>
</dbReference>
<dbReference type="PROSITE" id="PS50894">
    <property type="entry name" value="HPT"/>
    <property type="match status" value="1"/>
</dbReference>
<gene>
    <name evidence="20" type="primary">stuC</name>
    <name evidence="19" type="ORF">Lqua_3245</name>
    <name evidence="20" type="ORF">NCTC12376_02044</name>
</gene>
<dbReference type="FunFam" id="3.30.565.10:FF:000010">
    <property type="entry name" value="Sensor histidine kinase RcsC"/>
    <property type="match status" value="1"/>
</dbReference>
<evidence type="ECO:0000256" key="14">
    <source>
        <dbReference type="PROSITE-ProRule" id="PRU00110"/>
    </source>
</evidence>
<feature type="modified residue" description="4-aspartylphosphate" evidence="15">
    <location>
        <position position="645"/>
    </location>
</feature>
<keyword evidence="12" id="KW-0902">Two-component regulatory system</keyword>
<dbReference type="SUPFAM" id="SSF47226">
    <property type="entry name" value="Histidine-containing phosphotransfer domain, HPT domain"/>
    <property type="match status" value="1"/>
</dbReference>
<accession>A0A378KV43</accession>
<dbReference type="SMART" id="SM00448">
    <property type="entry name" value="REC"/>
    <property type="match status" value="2"/>
</dbReference>